<sequence length="182" mass="18288">MVSQQPVGSQQKAGVGSQGSLGSTWSDPSVNISLDFLSAGLNPTKTPPTLNNIIQQQGVLPVNLLAQNFGGLNLSSPPHVTPIRPPANPMMAGGAMTMGMPAPLAVGMPPSMATGLQGGIPVNQGMMGMNMSMSMGMATPVMIGGMAGTGVPGVGMGLSHSMSPAVVPPKQDAFTNFGSFGK</sequence>
<feature type="region of interest" description="Disordered" evidence="1">
    <location>
        <begin position="1"/>
        <end position="24"/>
    </location>
</feature>
<evidence type="ECO:0000313" key="3">
    <source>
        <dbReference type="Proteomes" id="UP001476798"/>
    </source>
</evidence>
<gene>
    <name evidence="2" type="ORF">GOODEAATRI_011566</name>
</gene>
<protein>
    <recommendedName>
        <fullName evidence="4">Clathrin interactor 1</fullName>
    </recommendedName>
</protein>
<proteinExistence type="predicted"/>
<accession>A0ABV0NUY5</accession>
<evidence type="ECO:0000313" key="2">
    <source>
        <dbReference type="EMBL" id="MEQ2174806.1"/>
    </source>
</evidence>
<evidence type="ECO:0000256" key="1">
    <source>
        <dbReference type="SAM" id="MobiDB-lite"/>
    </source>
</evidence>
<keyword evidence="3" id="KW-1185">Reference proteome</keyword>
<organism evidence="2 3">
    <name type="scientific">Goodea atripinnis</name>
    <dbReference type="NCBI Taxonomy" id="208336"/>
    <lineage>
        <taxon>Eukaryota</taxon>
        <taxon>Metazoa</taxon>
        <taxon>Chordata</taxon>
        <taxon>Craniata</taxon>
        <taxon>Vertebrata</taxon>
        <taxon>Euteleostomi</taxon>
        <taxon>Actinopterygii</taxon>
        <taxon>Neopterygii</taxon>
        <taxon>Teleostei</taxon>
        <taxon>Neoteleostei</taxon>
        <taxon>Acanthomorphata</taxon>
        <taxon>Ovalentaria</taxon>
        <taxon>Atherinomorphae</taxon>
        <taxon>Cyprinodontiformes</taxon>
        <taxon>Goodeidae</taxon>
        <taxon>Goodea</taxon>
    </lineage>
</organism>
<comment type="caution">
    <text evidence="2">The sequence shown here is derived from an EMBL/GenBank/DDBJ whole genome shotgun (WGS) entry which is preliminary data.</text>
</comment>
<reference evidence="2 3" key="1">
    <citation type="submission" date="2021-06" db="EMBL/GenBank/DDBJ databases">
        <authorList>
            <person name="Palmer J.M."/>
        </authorList>
    </citation>
    <scope>NUCLEOTIDE SEQUENCE [LARGE SCALE GENOMIC DNA]</scope>
    <source>
        <strain evidence="2 3">GA_2019</strain>
        <tissue evidence="2">Muscle</tissue>
    </source>
</reference>
<evidence type="ECO:0008006" key="4">
    <source>
        <dbReference type="Google" id="ProtNLM"/>
    </source>
</evidence>
<name>A0ABV0NUY5_9TELE</name>
<dbReference type="EMBL" id="JAHRIO010050687">
    <property type="protein sequence ID" value="MEQ2174806.1"/>
    <property type="molecule type" value="Genomic_DNA"/>
</dbReference>
<dbReference type="Proteomes" id="UP001476798">
    <property type="component" value="Unassembled WGS sequence"/>
</dbReference>